<dbReference type="InterPro" id="IPR001229">
    <property type="entry name" value="Jacalin-like_lectin_dom"/>
</dbReference>
<dbReference type="AlphaFoldDB" id="A0A4S8IYC4"/>
<evidence type="ECO:0000256" key="1">
    <source>
        <dbReference type="ARBA" id="ARBA00022734"/>
    </source>
</evidence>
<dbReference type="Pfam" id="PF01419">
    <property type="entry name" value="Jacalin"/>
    <property type="match status" value="1"/>
</dbReference>
<sequence length="226" mass="24015">MPVGGTTPTGGGLPAGAAVPLPAGSAVVGASTRMLPAPPAVSLLYHYKYSHRFPPRRACNRNLSSWKGVLPYRCLQMGKVVKVGPWGANEGNAFDTGRVDRFTKVKIYHGDVIYGLEITFVVGGKTQPPMLIGSKKRASQKITLDEDEHFTSISGYFKPMLGNDIFITQLTLTTDENRNVSAGKETGNPFSLALEEGGHIVGFCGLLGQPTVAVEAIAVHCSLADS</sequence>
<dbReference type="EMBL" id="PYDT01000008">
    <property type="protein sequence ID" value="THU53957.1"/>
    <property type="molecule type" value="Genomic_DNA"/>
</dbReference>
<dbReference type="SMR" id="A0A4S8IYC4"/>
<organism evidence="3 4">
    <name type="scientific">Musa balbisiana</name>
    <name type="common">Banana</name>
    <dbReference type="NCBI Taxonomy" id="52838"/>
    <lineage>
        <taxon>Eukaryota</taxon>
        <taxon>Viridiplantae</taxon>
        <taxon>Streptophyta</taxon>
        <taxon>Embryophyta</taxon>
        <taxon>Tracheophyta</taxon>
        <taxon>Spermatophyta</taxon>
        <taxon>Magnoliopsida</taxon>
        <taxon>Liliopsida</taxon>
        <taxon>Zingiberales</taxon>
        <taxon>Musaceae</taxon>
        <taxon>Musa</taxon>
    </lineage>
</organism>
<evidence type="ECO:0000313" key="4">
    <source>
        <dbReference type="Proteomes" id="UP000317650"/>
    </source>
</evidence>
<dbReference type="PROSITE" id="PS51752">
    <property type="entry name" value="JACALIN_LECTIN"/>
    <property type="match status" value="1"/>
</dbReference>
<dbReference type="Gene3D" id="2.100.10.30">
    <property type="entry name" value="Jacalin-like lectin domain"/>
    <property type="match status" value="1"/>
</dbReference>
<proteinExistence type="predicted"/>
<name>A0A4S8IYC4_MUSBA</name>
<keyword evidence="4" id="KW-1185">Reference proteome</keyword>
<gene>
    <name evidence="3" type="ORF">C4D60_Mb10t19910</name>
</gene>
<feature type="domain" description="Jacalin-type lectin" evidence="2">
    <location>
        <begin position="80"/>
        <end position="223"/>
    </location>
</feature>
<dbReference type="InterPro" id="IPR036404">
    <property type="entry name" value="Jacalin-like_lectin_dom_sf"/>
</dbReference>
<protein>
    <recommendedName>
        <fullName evidence="2">Jacalin-type lectin domain-containing protein</fullName>
    </recommendedName>
</protein>
<dbReference type="GO" id="GO:0030246">
    <property type="term" value="F:carbohydrate binding"/>
    <property type="evidence" value="ECO:0007669"/>
    <property type="project" value="UniProtKB-KW"/>
</dbReference>
<evidence type="ECO:0000313" key="3">
    <source>
        <dbReference type="EMBL" id="THU53957.1"/>
    </source>
</evidence>
<dbReference type="SUPFAM" id="SSF51101">
    <property type="entry name" value="Mannose-binding lectins"/>
    <property type="match status" value="1"/>
</dbReference>
<comment type="caution">
    <text evidence="3">The sequence shown here is derived from an EMBL/GenBank/DDBJ whole genome shotgun (WGS) entry which is preliminary data.</text>
</comment>
<dbReference type="Proteomes" id="UP000317650">
    <property type="component" value="Chromosome 10"/>
</dbReference>
<dbReference type="STRING" id="52838.A0A4S8IYC4"/>
<dbReference type="PANTHER" id="PTHR46506">
    <property type="entry name" value="OS05G0143600 PROTEIN"/>
    <property type="match status" value="1"/>
</dbReference>
<keyword evidence="1" id="KW-0430">Lectin</keyword>
<reference evidence="3 4" key="1">
    <citation type="journal article" date="2019" name="Nat. Plants">
        <title>Genome sequencing of Musa balbisiana reveals subgenome evolution and function divergence in polyploid bananas.</title>
        <authorList>
            <person name="Yao X."/>
        </authorList>
    </citation>
    <scope>NUCLEOTIDE SEQUENCE [LARGE SCALE GENOMIC DNA]</scope>
    <source>
        <strain evidence="4">cv. DH-PKW</strain>
        <tissue evidence="3">Leaves</tissue>
    </source>
</reference>
<dbReference type="SMART" id="SM00915">
    <property type="entry name" value="Jacalin"/>
    <property type="match status" value="1"/>
</dbReference>
<accession>A0A4S8IYC4</accession>
<evidence type="ECO:0000259" key="2">
    <source>
        <dbReference type="PROSITE" id="PS51752"/>
    </source>
</evidence>